<keyword evidence="1" id="KW-1133">Transmembrane helix</keyword>
<name>I9N0S0_RHILT</name>
<proteinExistence type="predicted"/>
<dbReference type="AlphaFoldDB" id="I9N0S0"/>
<protein>
    <recommendedName>
        <fullName evidence="4">MFS transporter</fullName>
    </recommendedName>
</protein>
<dbReference type="RefSeq" id="WP_003594765.1">
    <property type="nucleotide sequence ID" value="NZ_JH719382.1"/>
</dbReference>
<reference evidence="2 3" key="1">
    <citation type="submission" date="2012-02" db="EMBL/GenBank/DDBJ databases">
        <title>Improved High-Quality Draft Sequence of Rhizobium leguminosarum bv. trifolii WSM597.</title>
        <authorList>
            <consortium name="US DOE Joint Genome Institute"/>
            <person name="Lucas S."/>
            <person name="Han J."/>
            <person name="Lapidus A."/>
            <person name="Cheng J.-F."/>
            <person name="Goodwin L."/>
            <person name="Pitluck S."/>
            <person name="Peters L."/>
            <person name="Ovchinnikova G."/>
            <person name="Held B."/>
            <person name="Detter J.C."/>
            <person name="Han C."/>
            <person name="Tapia R."/>
            <person name="Land M."/>
            <person name="Hauser L."/>
            <person name="Kyrpides N."/>
            <person name="Ivanova N."/>
            <person name="Pagani I."/>
            <person name="Brau L."/>
            <person name="Yates R."/>
            <person name="O'Hara G."/>
            <person name="Rui T."/>
            <person name="Howieson J."/>
            <person name="Reeve W."/>
            <person name="Woyke T."/>
        </authorList>
    </citation>
    <scope>NUCLEOTIDE SEQUENCE [LARGE SCALE GENOMIC DNA]</scope>
    <source>
        <strain evidence="2 3">WSM597</strain>
    </source>
</reference>
<evidence type="ECO:0000313" key="3">
    <source>
        <dbReference type="Proteomes" id="UP000005092"/>
    </source>
</evidence>
<dbReference type="Proteomes" id="UP000005092">
    <property type="component" value="Unassembled WGS sequence"/>
</dbReference>
<gene>
    <name evidence="2" type="ORF">Rleg9DRAFT_0186</name>
</gene>
<evidence type="ECO:0008006" key="4">
    <source>
        <dbReference type="Google" id="ProtNLM"/>
    </source>
</evidence>
<feature type="transmembrane region" description="Helical" evidence="1">
    <location>
        <begin position="46"/>
        <end position="66"/>
    </location>
</feature>
<dbReference type="HOGENOM" id="CLU_2755091_0_0_5"/>
<feature type="transmembrane region" description="Helical" evidence="1">
    <location>
        <begin position="12"/>
        <end position="34"/>
    </location>
</feature>
<keyword evidence="1" id="KW-0472">Membrane</keyword>
<accession>I9N0S0</accession>
<evidence type="ECO:0000256" key="1">
    <source>
        <dbReference type="SAM" id="Phobius"/>
    </source>
</evidence>
<dbReference type="OrthoDB" id="7376211at2"/>
<evidence type="ECO:0000313" key="2">
    <source>
        <dbReference type="EMBL" id="EJB01454.1"/>
    </source>
</evidence>
<organism evidence="2 3">
    <name type="scientific">Rhizobium leguminosarum bv. trifolii WSM597</name>
    <dbReference type="NCBI Taxonomy" id="754764"/>
    <lineage>
        <taxon>Bacteria</taxon>
        <taxon>Pseudomonadati</taxon>
        <taxon>Pseudomonadota</taxon>
        <taxon>Alphaproteobacteria</taxon>
        <taxon>Hyphomicrobiales</taxon>
        <taxon>Rhizobiaceae</taxon>
        <taxon>Rhizobium/Agrobacterium group</taxon>
        <taxon>Rhizobium</taxon>
    </lineage>
</organism>
<sequence>MINFRPSPLLSTARFLGAAIIGAYIVLNALNILLFRLTEGLGQAGASAITVPPMVVAMLYVVVPLARKLS</sequence>
<keyword evidence="1" id="KW-0812">Transmembrane</keyword>
<dbReference type="EMBL" id="JH719382">
    <property type="protein sequence ID" value="EJB01454.1"/>
    <property type="molecule type" value="Genomic_DNA"/>
</dbReference>